<dbReference type="Proteomes" id="UP000323000">
    <property type="component" value="Chromosome 10"/>
</dbReference>
<organism evidence="4 5">
    <name type="scientific">Acer yangbiense</name>
    <dbReference type="NCBI Taxonomy" id="1000413"/>
    <lineage>
        <taxon>Eukaryota</taxon>
        <taxon>Viridiplantae</taxon>
        <taxon>Streptophyta</taxon>
        <taxon>Embryophyta</taxon>
        <taxon>Tracheophyta</taxon>
        <taxon>Spermatophyta</taxon>
        <taxon>Magnoliopsida</taxon>
        <taxon>eudicotyledons</taxon>
        <taxon>Gunneridae</taxon>
        <taxon>Pentapetalae</taxon>
        <taxon>rosids</taxon>
        <taxon>malvids</taxon>
        <taxon>Sapindales</taxon>
        <taxon>Sapindaceae</taxon>
        <taxon>Hippocastanoideae</taxon>
        <taxon>Acereae</taxon>
        <taxon>Acer</taxon>
    </lineage>
</organism>
<dbReference type="Pfam" id="PF13041">
    <property type="entry name" value="PPR_2"/>
    <property type="match status" value="1"/>
</dbReference>
<dbReference type="PANTHER" id="PTHR47934:SF2">
    <property type="entry name" value="OS07G0671200 PROTEIN"/>
    <property type="match status" value="1"/>
</dbReference>
<protein>
    <recommendedName>
        <fullName evidence="6">Pentacotripeptide-repeat region of PRORP domain-containing protein</fullName>
    </recommendedName>
</protein>
<comment type="similarity">
    <text evidence="1">Belongs to the PPR family. P subfamily.</text>
</comment>
<dbReference type="EMBL" id="VAHF01000010">
    <property type="protein sequence ID" value="TXG53386.1"/>
    <property type="molecule type" value="Genomic_DNA"/>
</dbReference>
<dbReference type="GO" id="GO:0006396">
    <property type="term" value="P:RNA processing"/>
    <property type="evidence" value="ECO:0007669"/>
    <property type="project" value="TreeGrafter"/>
</dbReference>
<dbReference type="Gene3D" id="1.25.40.10">
    <property type="entry name" value="Tetratricopeptide repeat domain"/>
    <property type="match status" value="1"/>
</dbReference>
<feature type="repeat" description="PPR" evidence="3">
    <location>
        <begin position="9"/>
        <end position="43"/>
    </location>
</feature>
<evidence type="ECO:0000313" key="4">
    <source>
        <dbReference type="EMBL" id="TXG53386.1"/>
    </source>
</evidence>
<dbReference type="GO" id="GO:0003729">
    <property type="term" value="F:mRNA binding"/>
    <property type="evidence" value="ECO:0007669"/>
    <property type="project" value="TreeGrafter"/>
</dbReference>
<comment type="caution">
    <text evidence="4">The sequence shown here is derived from an EMBL/GenBank/DDBJ whole genome shotgun (WGS) entry which is preliminary data.</text>
</comment>
<dbReference type="AlphaFoldDB" id="A0A5C7HB66"/>
<evidence type="ECO:0000256" key="3">
    <source>
        <dbReference type="PROSITE-ProRule" id="PRU00708"/>
    </source>
</evidence>
<feature type="repeat" description="PPR" evidence="3">
    <location>
        <begin position="44"/>
        <end position="78"/>
    </location>
</feature>
<name>A0A5C7HB66_9ROSI</name>
<dbReference type="InterPro" id="IPR002885">
    <property type="entry name" value="PPR_rpt"/>
</dbReference>
<dbReference type="PROSITE" id="PS51375">
    <property type="entry name" value="PPR"/>
    <property type="match status" value="2"/>
</dbReference>
<dbReference type="GO" id="GO:0005739">
    <property type="term" value="C:mitochondrion"/>
    <property type="evidence" value="ECO:0007669"/>
    <property type="project" value="TreeGrafter"/>
</dbReference>
<evidence type="ECO:0000256" key="1">
    <source>
        <dbReference type="ARBA" id="ARBA00007626"/>
    </source>
</evidence>
<reference evidence="5" key="1">
    <citation type="journal article" date="2019" name="Gigascience">
        <title>De novo genome assembly of the endangered Acer yangbiense, a plant species with extremely small populations endemic to Yunnan Province, China.</title>
        <authorList>
            <person name="Yang J."/>
            <person name="Wariss H.M."/>
            <person name="Tao L."/>
            <person name="Zhang R."/>
            <person name="Yun Q."/>
            <person name="Hollingsworth P."/>
            <person name="Dao Z."/>
            <person name="Luo G."/>
            <person name="Guo H."/>
            <person name="Ma Y."/>
            <person name="Sun W."/>
        </authorList>
    </citation>
    <scope>NUCLEOTIDE SEQUENCE [LARGE SCALE GENOMIC DNA]</scope>
    <source>
        <strain evidence="5">cv. Malutang</strain>
    </source>
</reference>
<sequence>MEKRGVRPNTITYNALIDGYGKKGKMTKAHKLRDVMEAMGNISDAYTYASLIHGELSSGESAEELKLFSEMKQRNEALRLYDEMVVVGVKLLTAGYILQ</sequence>
<dbReference type="NCBIfam" id="TIGR00756">
    <property type="entry name" value="PPR"/>
    <property type="match status" value="1"/>
</dbReference>
<keyword evidence="2" id="KW-0677">Repeat</keyword>
<dbReference type="OrthoDB" id="185373at2759"/>
<gene>
    <name evidence="4" type="ORF">EZV62_022555</name>
</gene>
<dbReference type="InterPro" id="IPR011990">
    <property type="entry name" value="TPR-like_helical_dom_sf"/>
</dbReference>
<dbReference type="PANTHER" id="PTHR47934">
    <property type="entry name" value="PENTATRICOPEPTIDE REPEAT-CONTAINING PROTEIN PET309, MITOCHONDRIAL"/>
    <property type="match status" value="1"/>
</dbReference>
<proteinExistence type="inferred from homology"/>
<dbReference type="GO" id="GO:0007005">
    <property type="term" value="P:mitochondrion organization"/>
    <property type="evidence" value="ECO:0007669"/>
    <property type="project" value="TreeGrafter"/>
</dbReference>
<evidence type="ECO:0008006" key="6">
    <source>
        <dbReference type="Google" id="ProtNLM"/>
    </source>
</evidence>
<accession>A0A5C7HB66</accession>
<dbReference type="InterPro" id="IPR051114">
    <property type="entry name" value="Mito_RNA_Proc_CCM1"/>
</dbReference>
<evidence type="ECO:0000313" key="5">
    <source>
        <dbReference type="Proteomes" id="UP000323000"/>
    </source>
</evidence>
<keyword evidence="5" id="KW-1185">Reference proteome</keyword>
<evidence type="ECO:0000256" key="2">
    <source>
        <dbReference type="ARBA" id="ARBA00022737"/>
    </source>
</evidence>